<protein>
    <submittedName>
        <fullName evidence="3">Uncharacterized protein</fullName>
    </submittedName>
</protein>
<evidence type="ECO:0000313" key="2">
    <source>
        <dbReference type="EMBL" id="CAB4179869.1"/>
    </source>
</evidence>
<accession>A0A6J5R501</accession>
<evidence type="ECO:0000313" key="3">
    <source>
        <dbReference type="EMBL" id="CAB4188678.1"/>
    </source>
</evidence>
<dbReference type="EMBL" id="LR797127">
    <property type="protein sequence ID" value="CAB4188678.1"/>
    <property type="molecule type" value="Genomic_DNA"/>
</dbReference>
<evidence type="ECO:0000313" key="1">
    <source>
        <dbReference type="EMBL" id="CAB4174933.1"/>
    </source>
</evidence>
<name>A0A6J5R501_9CAUD</name>
<proteinExistence type="predicted"/>
<organism evidence="3">
    <name type="scientific">uncultured Caudovirales phage</name>
    <dbReference type="NCBI Taxonomy" id="2100421"/>
    <lineage>
        <taxon>Viruses</taxon>
        <taxon>Duplodnaviria</taxon>
        <taxon>Heunggongvirae</taxon>
        <taxon>Uroviricota</taxon>
        <taxon>Caudoviricetes</taxon>
        <taxon>Peduoviridae</taxon>
        <taxon>Maltschvirus</taxon>
        <taxon>Maltschvirus maltsch</taxon>
    </lineage>
</organism>
<sequence length="65" mass="7451">MMMSDSGVQSEIVLVTRDEINQLVPNPISDEEWDKVFDRVLNDEELWTQIDAVIQEAVKEECNGV</sequence>
<dbReference type="EMBL" id="LR796920">
    <property type="protein sequence ID" value="CAB4174933.1"/>
    <property type="molecule type" value="Genomic_DNA"/>
</dbReference>
<gene>
    <name evidence="2" type="ORF">UFOVP1035_90</name>
    <name evidence="3" type="ORF">UFOVP1181_49</name>
    <name evidence="1" type="ORF">UFOVP965_94</name>
</gene>
<reference evidence="3" key="1">
    <citation type="submission" date="2020-05" db="EMBL/GenBank/DDBJ databases">
        <authorList>
            <person name="Chiriac C."/>
            <person name="Salcher M."/>
            <person name="Ghai R."/>
            <person name="Kavagutti S V."/>
        </authorList>
    </citation>
    <scope>NUCLEOTIDE SEQUENCE</scope>
</reference>
<dbReference type="EMBL" id="LR796984">
    <property type="protein sequence ID" value="CAB4179869.1"/>
    <property type="molecule type" value="Genomic_DNA"/>
</dbReference>